<dbReference type="Pfam" id="PF12028">
    <property type="entry name" value="DUF3515"/>
    <property type="match status" value="1"/>
</dbReference>
<dbReference type="OrthoDB" id="4331648at2"/>
<reference evidence="3 4" key="1">
    <citation type="submission" date="2019-12" db="EMBL/GenBank/DDBJ databases">
        <authorList>
            <person name="Li J."/>
            <person name="Shi Y."/>
            <person name="Xu G."/>
            <person name="Xiao D."/>
            <person name="Ran X."/>
        </authorList>
    </citation>
    <scope>NUCLEOTIDE SEQUENCE [LARGE SCALE GENOMIC DNA]</scope>
    <source>
        <strain evidence="3 4">JCM 15915</strain>
    </source>
</reference>
<name>A0A7K1LGD6_9MICC</name>
<feature type="chain" id="PRO_5038953126" evidence="2">
    <location>
        <begin position="48"/>
        <end position="209"/>
    </location>
</feature>
<dbReference type="AlphaFoldDB" id="A0A7K1LGD6"/>
<organism evidence="3 4">
    <name type="scientific">Rothia koreensis</name>
    <dbReference type="NCBI Taxonomy" id="592378"/>
    <lineage>
        <taxon>Bacteria</taxon>
        <taxon>Bacillati</taxon>
        <taxon>Actinomycetota</taxon>
        <taxon>Actinomycetes</taxon>
        <taxon>Micrococcales</taxon>
        <taxon>Micrococcaceae</taxon>
        <taxon>Rothia</taxon>
    </lineage>
</organism>
<proteinExistence type="predicted"/>
<dbReference type="InterPro" id="IPR021903">
    <property type="entry name" value="DUF3515"/>
</dbReference>
<comment type="caution">
    <text evidence="3">The sequence shown here is derived from an EMBL/GenBank/DDBJ whole genome shotgun (WGS) entry which is preliminary data.</text>
</comment>
<protein>
    <submittedName>
        <fullName evidence="3">DUF3515 family protein</fullName>
    </submittedName>
</protein>
<keyword evidence="4" id="KW-1185">Reference proteome</keyword>
<evidence type="ECO:0000256" key="1">
    <source>
        <dbReference type="SAM" id="MobiDB-lite"/>
    </source>
</evidence>
<dbReference type="Proteomes" id="UP000462152">
    <property type="component" value="Unassembled WGS sequence"/>
</dbReference>
<dbReference type="EMBL" id="WOGT01000001">
    <property type="protein sequence ID" value="MUN54133.1"/>
    <property type="molecule type" value="Genomic_DNA"/>
</dbReference>
<gene>
    <name evidence="3" type="ORF">GMA10_02675</name>
</gene>
<evidence type="ECO:0000256" key="2">
    <source>
        <dbReference type="SAM" id="SignalP"/>
    </source>
</evidence>
<feature type="signal peptide" evidence="2">
    <location>
        <begin position="1"/>
        <end position="47"/>
    </location>
</feature>
<feature type="region of interest" description="Disordered" evidence="1">
    <location>
        <begin position="1"/>
        <end position="20"/>
    </location>
</feature>
<evidence type="ECO:0000313" key="3">
    <source>
        <dbReference type="EMBL" id="MUN54133.1"/>
    </source>
</evidence>
<evidence type="ECO:0000313" key="4">
    <source>
        <dbReference type="Proteomes" id="UP000462152"/>
    </source>
</evidence>
<sequence length="209" mass="21795">MPHRLGRSRSTSVERPAAKVQKGWPARRTLLCGAAASVLLISGCSSAVTVDAAPDATDPDCARAMVAMPDTLAGQDKRETTAQATAAWGDPASIILKCGARVKEPVTDPCVRVNDVDWTLKQEDGTDDTSQSKGSQSGGTGQDQGETLNGKGTWTATSFGRSPAVQVTFDAAKVNSSTLLVDLQSAVGRIDQTKQCTSVSDDLDLSKDG</sequence>
<keyword evidence="2" id="KW-0732">Signal</keyword>
<feature type="compositionally biased region" description="Polar residues" evidence="1">
    <location>
        <begin position="146"/>
        <end position="155"/>
    </location>
</feature>
<accession>A0A7K1LGD6</accession>
<feature type="region of interest" description="Disordered" evidence="1">
    <location>
        <begin position="121"/>
        <end position="155"/>
    </location>
</feature>